<dbReference type="Pfam" id="PF01041">
    <property type="entry name" value="DegT_DnrJ_EryC1"/>
    <property type="match status" value="1"/>
</dbReference>
<dbReference type="GO" id="GO:0030170">
    <property type="term" value="F:pyridoxal phosphate binding"/>
    <property type="evidence" value="ECO:0007669"/>
    <property type="project" value="TreeGrafter"/>
</dbReference>
<dbReference type="EMBL" id="CP116613">
    <property type="protein sequence ID" value="WCF98150.1"/>
    <property type="molecule type" value="Genomic_DNA"/>
</dbReference>
<gene>
    <name evidence="3" type="ORF">NY149_06370</name>
</gene>
<dbReference type="GO" id="GO:0008483">
    <property type="term" value="F:transaminase activity"/>
    <property type="evidence" value="ECO:0007669"/>
    <property type="project" value="UniProtKB-KW"/>
</dbReference>
<dbReference type="AlphaFoldDB" id="A0AAE9XDL6"/>
<dbReference type="InterPro" id="IPR015422">
    <property type="entry name" value="PyrdxlP-dep_Trfase_small"/>
</dbReference>
<proteinExistence type="inferred from homology"/>
<dbReference type="SUPFAM" id="SSF53383">
    <property type="entry name" value="PLP-dependent transferases"/>
    <property type="match status" value="1"/>
</dbReference>
<evidence type="ECO:0000256" key="1">
    <source>
        <dbReference type="ARBA" id="ARBA00037999"/>
    </source>
</evidence>
<dbReference type="Proteomes" id="UP001179540">
    <property type="component" value="Chromosome"/>
</dbReference>
<dbReference type="InterPro" id="IPR015424">
    <property type="entry name" value="PyrdxlP-dep_Trfase"/>
</dbReference>
<keyword evidence="3" id="KW-0032">Aminotransferase</keyword>
<name>A0AAE9XDL6_PORGN</name>
<accession>A0AAE9XDL6</accession>
<evidence type="ECO:0000313" key="3">
    <source>
        <dbReference type="EMBL" id="WCF98150.1"/>
    </source>
</evidence>
<reference evidence="3" key="1">
    <citation type="submission" date="2023-01" db="EMBL/GenBank/DDBJ databases">
        <title>Phages are important unrecognized players in the ecology of the oral pathogen Porphyromonas gingivalis.</title>
        <authorList>
            <person name="Matrishin C.B."/>
            <person name="Kauffman K.M."/>
        </authorList>
    </citation>
    <scope>NUCLEOTIDE SEQUENCE</scope>
    <source>
        <strain evidence="3">HG1691old</strain>
    </source>
</reference>
<evidence type="ECO:0000256" key="2">
    <source>
        <dbReference type="RuleBase" id="RU004508"/>
    </source>
</evidence>
<protein>
    <submittedName>
        <fullName evidence="3">DegT/DnrJ/EryC1/StrS family aminotransferase</fullName>
    </submittedName>
</protein>
<keyword evidence="2" id="KW-0663">Pyridoxal phosphate</keyword>
<dbReference type="PANTHER" id="PTHR30244:SF34">
    <property type="entry name" value="DTDP-4-AMINO-4,6-DIDEOXYGALACTOSE TRANSAMINASE"/>
    <property type="match status" value="1"/>
</dbReference>
<organism evidence="3 4">
    <name type="scientific">Porphyromonas gingivalis</name>
    <name type="common">Bacteroides gingivalis</name>
    <dbReference type="NCBI Taxonomy" id="837"/>
    <lineage>
        <taxon>Bacteria</taxon>
        <taxon>Pseudomonadati</taxon>
        <taxon>Bacteroidota</taxon>
        <taxon>Bacteroidia</taxon>
        <taxon>Bacteroidales</taxon>
        <taxon>Porphyromonadaceae</taxon>
        <taxon>Porphyromonas</taxon>
    </lineage>
</organism>
<evidence type="ECO:0000313" key="4">
    <source>
        <dbReference type="Proteomes" id="UP001179540"/>
    </source>
</evidence>
<dbReference type="InterPro" id="IPR000653">
    <property type="entry name" value="DegT/StrS_aminotransferase"/>
</dbReference>
<keyword evidence="3" id="KW-0808">Transferase</keyword>
<comment type="similarity">
    <text evidence="1 2">Belongs to the DegT/DnrJ/EryC1 family.</text>
</comment>
<dbReference type="GO" id="GO:0000271">
    <property type="term" value="P:polysaccharide biosynthetic process"/>
    <property type="evidence" value="ECO:0007669"/>
    <property type="project" value="TreeGrafter"/>
</dbReference>
<sequence length="373" mass="43550">MDTRFYNIEIPQYPLYKTYCKRELKNNKNITLLNFISDIFKVRSSNIFFVDSGSSAIMLAISYLKKKIGLERVYVPSYICLELIDAIISSNCRIVLYDIGYTFLPDETFLQKIISEKKTLLILPMFFGKQNIPYPIFSLLSNSDFPIIFDEAQSFPMTPSLTGMINKYWFSSLSFGRSKPCNSIGGGALVCHFAEDDILQYFSYTVEKEHTIKKALVRRKSLCELVEERKIENHTITSINNSQTKKALHNCLAFLQYNNSLKLLDHWFINKIKSFPYIFDKNKKLSEYNFLPIFVDNNKRCSTMKLLGQKGIQTTFYYYPVHKIPKYQKYIENNNESFPDSYNVSSKILILPLNQTYNLNEIYQLLSLVFNIL</sequence>
<dbReference type="RefSeq" id="WP_271911836.1">
    <property type="nucleotide sequence ID" value="NZ_CP116613.1"/>
</dbReference>
<dbReference type="Gene3D" id="3.90.1150.10">
    <property type="entry name" value="Aspartate Aminotransferase, domain 1"/>
    <property type="match status" value="1"/>
</dbReference>
<dbReference type="PANTHER" id="PTHR30244">
    <property type="entry name" value="TRANSAMINASE"/>
    <property type="match status" value="1"/>
</dbReference>
<dbReference type="Gene3D" id="3.40.640.10">
    <property type="entry name" value="Type I PLP-dependent aspartate aminotransferase-like (Major domain)"/>
    <property type="match status" value="1"/>
</dbReference>
<dbReference type="InterPro" id="IPR015421">
    <property type="entry name" value="PyrdxlP-dep_Trfase_major"/>
</dbReference>